<gene>
    <name evidence="2" type="ORF">GSMUA_349800.1</name>
</gene>
<keyword evidence="4" id="KW-1185">Reference proteome</keyword>
<reference evidence="3" key="2">
    <citation type="submission" date="2021-05" db="UniProtKB">
        <authorList>
            <consortium name="EnsemblPlants"/>
        </authorList>
    </citation>
    <scope>IDENTIFICATION</scope>
    <source>
        <strain evidence="3">subsp. malaccensis</strain>
    </source>
</reference>
<dbReference type="OMA" id="FDFHRDD"/>
<dbReference type="AlphaFoldDB" id="A0A804K6M2"/>
<organism evidence="3 4">
    <name type="scientific">Musa acuminata subsp. malaccensis</name>
    <name type="common">Wild banana</name>
    <name type="synonym">Musa malaccensis</name>
    <dbReference type="NCBI Taxonomy" id="214687"/>
    <lineage>
        <taxon>Eukaryota</taxon>
        <taxon>Viridiplantae</taxon>
        <taxon>Streptophyta</taxon>
        <taxon>Embryophyta</taxon>
        <taxon>Tracheophyta</taxon>
        <taxon>Spermatophyta</taxon>
        <taxon>Magnoliopsida</taxon>
        <taxon>Liliopsida</taxon>
        <taxon>Zingiberales</taxon>
        <taxon>Musaceae</taxon>
        <taxon>Musa</taxon>
    </lineage>
</organism>
<proteinExistence type="predicted"/>
<dbReference type="Pfam" id="PF07816">
    <property type="entry name" value="DUF1645"/>
    <property type="match status" value="1"/>
</dbReference>
<dbReference type="InParanoid" id="A0A804K6M2"/>
<dbReference type="PANTHER" id="PTHR33095">
    <property type="entry name" value="OS07G0619500 PROTEIN"/>
    <property type="match status" value="1"/>
</dbReference>
<dbReference type="InterPro" id="IPR012442">
    <property type="entry name" value="DUF1645_plant"/>
</dbReference>
<reference evidence="2" key="1">
    <citation type="submission" date="2021-03" db="EMBL/GenBank/DDBJ databases">
        <authorList>
            <consortium name="Genoscope - CEA"/>
            <person name="William W."/>
        </authorList>
    </citation>
    <scope>NUCLEOTIDE SEQUENCE</scope>
    <source>
        <strain evidence="2">Doubled-haploid Pahang</strain>
    </source>
</reference>
<evidence type="ECO:0000313" key="2">
    <source>
        <dbReference type="EMBL" id="CAG1831726.1"/>
    </source>
</evidence>
<name>A0A804K6M2_MUSAM</name>
<evidence type="ECO:0000256" key="1">
    <source>
        <dbReference type="SAM" id="MobiDB-lite"/>
    </source>
</evidence>
<dbReference type="PANTHER" id="PTHR33095:SF127">
    <property type="entry name" value="OS05G0578100 PROTEIN"/>
    <property type="match status" value="1"/>
</dbReference>
<evidence type="ECO:0000313" key="4">
    <source>
        <dbReference type="Proteomes" id="UP000012960"/>
    </source>
</evidence>
<dbReference type="KEGG" id="mus:103975178"/>
<evidence type="ECO:0000313" key="3">
    <source>
        <dbReference type="EnsemblPlants" id="Ma08_p14700.1"/>
    </source>
</evidence>
<protein>
    <submittedName>
        <fullName evidence="2">(wild Malaysian banana) hypothetical protein</fullName>
    </submittedName>
</protein>
<sequence length="251" mass="27520">MTELASPRSAVHRDSLHRQPPGPQFDDDNDSEFSFAVGDPDGTPSVTADDIFSDGHILPIYPHFGRGLLLSTSLSKENHEAAGPDPQGIPIRKLLIEEPSSRWGSISSSSSLEAEDLESSAARDHCPWIPRSAPQSPDRCRKSASTGTERRWRLRDLLSGRSHSDGKDKFLFLDAPPTPQQPLARGKSPRLRTAAAKGGKPRAAVDTVTANRTHYGKKVGNGQAVTAPRRSFLPYRQELLGLFTTRTRHPF</sequence>
<dbReference type="Gramene" id="Ma08_t14700.1">
    <property type="protein sequence ID" value="Ma08_p14700.1"/>
    <property type="gene ID" value="Ma08_g14700"/>
</dbReference>
<feature type="region of interest" description="Disordered" evidence="1">
    <location>
        <begin position="166"/>
        <end position="187"/>
    </location>
</feature>
<feature type="region of interest" description="Disordered" evidence="1">
    <location>
        <begin position="1"/>
        <end position="48"/>
    </location>
</feature>
<dbReference type="EnsemblPlants" id="Ma08_t14700.1">
    <property type="protein sequence ID" value="Ma08_p14700.1"/>
    <property type="gene ID" value="Ma08_g14700"/>
</dbReference>
<feature type="compositionally biased region" description="Low complexity" evidence="1">
    <location>
        <begin position="102"/>
        <end position="112"/>
    </location>
</feature>
<dbReference type="OrthoDB" id="666789at2759"/>
<accession>A0A804K6M2</accession>
<feature type="region of interest" description="Disordered" evidence="1">
    <location>
        <begin position="102"/>
        <end position="147"/>
    </location>
</feature>
<dbReference type="Proteomes" id="UP000012960">
    <property type="component" value="Unplaced"/>
</dbReference>
<dbReference type="EMBL" id="HG996472">
    <property type="protein sequence ID" value="CAG1831726.1"/>
    <property type="molecule type" value="Genomic_DNA"/>
</dbReference>